<gene>
    <name evidence="1 3" type="ORF">CBG18663</name>
    <name evidence="1" type="ORF">CBG_18663</name>
</gene>
<dbReference type="Proteomes" id="UP000008549">
    <property type="component" value="Unassembled WGS sequence"/>
</dbReference>
<dbReference type="AlphaFoldDB" id="A8XTU6"/>
<evidence type="ECO:0000313" key="3">
    <source>
        <dbReference type="WormBase" id="CBG18663a"/>
    </source>
</evidence>
<reference evidence="1 2" key="1">
    <citation type="journal article" date="2003" name="PLoS Biol.">
        <title>The genome sequence of Caenorhabditis briggsae: a platform for comparative genomics.</title>
        <authorList>
            <person name="Stein L.D."/>
            <person name="Bao Z."/>
            <person name="Blasiar D."/>
            <person name="Blumenthal T."/>
            <person name="Brent M.R."/>
            <person name="Chen N."/>
            <person name="Chinwalla A."/>
            <person name="Clarke L."/>
            <person name="Clee C."/>
            <person name="Coghlan A."/>
            <person name="Coulson A."/>
            <person name="D'Eustachio P."/>
            <person name="Fitch D.H."/>
            <person name="Fulton L.A."/>
            <person name="Fulton R.E."/>
            <person name="Griffiths-Jones S."/>
            <person name="Harris T.W."/>
            <person name="Hillier L.W."/>
            <person name="Kamath R."/>
            <person name="Kuwabara P.E."/>
            <person name="Mardis E.R."/>
            <person name="Marra M.A."/>
            <person name="Miner T.L."/>
            <person name="Minx P."/>
            <person name="Mullikin J.C."/>
            <person name="Plumb R.W."/>
            <person name="Rogers J."/>
            <person name="Schein J.E."/>
            <person name="Sohrmann M."/>
            <person name="Spieth J."/>
            <person name="Stajich J.E."/>
            <person name="Wei C."/>
            <person name="Willey D."/>
            <person name="Wilson R.K."/>
            <person name="Durbin R."/>
            <person name="Waterston R.H."/>
        </authorList>
    </citation>
    <scope>NUCLEOTIDE SEQUENCE [LARGE SCALE GENOMIC DNA]</scope>
    <source>
        <strain evidence="1 2">AF16</strain>
    </source>
</reference>
<name>A8XTU6_CAEBR</name>
<dbReference type="RefSeq" id="XP_002638446.2">
    <property type="nucleotide sequence ID" value="XM_002638400.2"/>
</dbReference>
<evidence type="ECO:0000313" key="2">
    <source>
        <dbReference type="Proteomes" id="UP000008549"/>
    </source>
</evidence>
<dbReference type="EMBL" id="HE601466">
    <property type="protein sequence ID" value="CAP36072.2"/>
    <property type="molecule type" value="Genomic_DNA"/>
</dbReference>
<organism evidence="1 2">
    <name type="scientific">Caenorhabditis briggsae</name>
    <dbReference type="NCBI Taxonomy" id="6238"/>
    <lineage>
        <taxon>Eukaryota</taxon>
        <taxon>Metazoa</taxon>
        <taxon>Ecdysozoa</taxon>
        <taxon>Nematoda</taxon>
        <taxon>Chromadorea</taxon>
        <taxon>Rhabditida</taxon>
        <taxon>Rhabditina</taxon>
        <taxon>Rhabditomorpha</taxon>
        <taxon>Rhabditoidea</taxon>
        <taxon>Rhabditidae</taxon>
        <taxon>Peloderinae</taxon>
        <taxon>Caenorhabditis</taxon>
    </lineage>
</organism>
<dbReference type="HOGENOM" id="CLU_659262_0_0_1"/>
<dbReference type="CTD" id="8580443"/>
<evidence type="ECO:0000313" key="1">
    <source>
        <dbReference type="EMBL" id="CAP36072.2"/>
    </source>
</evidence>
<reference evidence="1 2" key="2">
    <citation type="journal article" date="2011" name="PLoS Genet.">
        <title>Caenorhabditis briggsae recombinant inbred line genotypes reveal inter-strain incompatibility and the evolution of recombination.</title>
        <authorList>
            <person name="Ross J.A."/>
            <person name="Koboldt D.C."/>
            <person name="Staisch J.E."/>
            <person name="Chamberlin H.M."/>
            <person name="Gupta B.P."/>
            <person name="Miller R.D."/>
            <person name="Baird S.E."/>
            <person name="Haag E.S."/>
        </authorList>
    </citation>
    <scope>NUCLEOTIDE SEQUENCE [LARGE SCALE GENOMIC DNA]</scope>
    <source>
        <strain evidence="1 2">AF16</strain>
    </source>
</reference>
<protein>
    <submittedName>
        <fullName evidence="1">Protein CBG18663</fullName>
    </submittedName>
</protein>
<accession>A8XTU6</accession>
<dbReference type="WormBase" id="CBG18663a">
    <property type="protein sequence ID" value="CBP42911"/>
    <property type="gene ID" value="WBGene00038042"/>
</dbReference>
<dbReference type="GeneID" id="8580443"/>
<dbReference type="KEGG" id="cbr:CBG_18663"/>
<keyword evidence="2" id="KW-1185">Reference proteome</keyword>
<dbReference type="InParanoid" id="A8XTU6"/>
<proteinExistence type="predicted"/>
<sequence length="417" mass="47008">MATSVLEAPSIIRGTCLPTSLHQKNRYRENPLKYIASLDILRQIFSWTRSYLILILSSKKPLKIVKTLVWKSINQMQSALLILALLVHTVYSYSTTRAETLKLFNSARSLIAKNTKVANMIQLEYSPALEDILYVKLGKTGGCSDSKIIHDEYNSRIHVEAHLNVNTETMDQQSFSKLFGGADKQVMAHVETKCMETGKENSSFWKSINQMKTALLVLVLLVHTVYSSSSTRVEILELFHSARSSIAKNAHIANMIQLEYQSELENILYVKLGKSGGCSDSKTIYDNYGSRILVEIHLNVNTETMDQQSFSKLFGGADKQVMAHVETKCMETGKEVHSYVFYKTGEQEIHGPPGSQCPRGSRTTSDGLCEQFYKREGNEVGKIEEIGSTFHCYFLPSDQLKQFTTILEILNVIQIFS</sequence>